<dbReference type="InterPro" id="IPR007384">
    <property type="entry name" value="UCP006257"/>
</dbReference>
<name>R9PJ76_AGAAL</name>
<keyword evidence="3" id="KW-1185">Reference proteome</keyword>
<protein>
    <recommendedName>
        <fullName evidence="1">YqcC-like domain-containing protein</fullName>
    </recommendedName>
</protein>
<dbReference type="InterPro" id="IPR023376">
    <property type="entry name" value="YqcC-like_dom"/>
</dbReference>
<dbReference type="AlphaFoldDB" id="R9PJ76"/>
<evidence type="ECO:0000313" key="3">
    <source>
        <dbReference type="Proteomes" id="UP000014461"/>
    </source>
</evidence>
<dbReference type="Pfam" id="PF04287">
    <property type="entry name" value="DUF446"/>
    <property type="match status" value="1"/>
</dbReference>
<comment type="caution">
    <text evidence="2">The sequence shown here is derived from an EMBL/GenBank/DDBJ whole genome shotgun (WGS) entry which is preliminary data.</text>
</comment>
<organism evidence="2 3">
    <name type="scientific">Agarivorans albus MKT 106</name>
    <dbReference type="NCBI Taxonomy" id="1331007"/>
    <lineage>
        <taxon>Bacteria</taxon>
        <taxon>Pseudomonadati</taxon>
        <taxon>Pseudomonadota</taxon>
        <taxon>Gammaproteobacteria</taxon>
        <taxon>Alteromonadales</taxon>
        <taxon>Alteromonadaceae</taxon>
        <taxon>Agarivorans</taxon>
    </lineage>
</organism>
<dbReference type="Gene3D" id="1.20.1440.40">
    <property type="entry name" value="YqcC-like"/>
    <property type="match status" value="1"/>
</dbReference>
<dbReference type="GO" id="GO:0044010">
    <property type="term" value="P:single-species biofilm formation"/>
    <property type="evidence" value="ECO:0007669"/>
    <property type="project" value="TreeGrafter"/>
</dbReference>
<dbReference type="PANTHER" id="PTHR39586:SF1">
    <property type="entry name" value="CYTOPLASMIC PROTEIN"/>
    <property type="match status" value="1"/>
</dbReference>
<dbReference type="PANTHER" id="PTHR39586">
    <property type="entry name" value="CYTOPLASMIC PROTEIN-RELATED"/>
    <property type="match status" value="1"/>
</dbReference>
<sequence length="116" mass="13288">MECYTAIFALMNTMPQQIMPLLLELEQCLKQTNSWQNTLPSNELLASTQPFCIDTLSLPQWLQFIFIPKMRELIELGAPLPQKVEISPYAEEAVKQLAFDAKPLLDVIKTIDESFK</sequence>
<dbReference type="STRING" id="1331007.AALB_1509"/>
<proteinExistence type="predicted"/>
<dbReference type="EMBL" id="BARX01000008">
    <property type="protein sequence ID" value="GAD01429.1"/>
    <property type="molecule type" value="Genomic_DNA"/>
</dbReference>
<evidence type="ECO:0000259" key="1">
    <source>
        <dbReference type="Pfam" id="PF04287"/>
    </source>
</evidence>
<dbReference type="Proteomes" id="UP000014461">
    <property type="component" value="Unassembled WGS sequence"/>
</dbReference>
<accession>R9PJ76</accession>
<dbReference type="InterPro" id="IPR036814">
    <property type="entry name" value="YqcC-like_sf"/>
</dbReference>
<evidence type="ECO:0000313" key="2">
    <source>
        <dbReference type="EMBL" id="GAD01429.1"/>
    </source>
</evidence>
<feature type="domain" description="YqcC-like" evidence="1">
    <location>
        <begin position="18"/>
        <end position="113"/>
    </location>
</feature>
<dbReference type="SUPFAM" id="SSF158452">
    <property type="entry name" value="YqcC-like"/>
    <property type="match status" value="1"/>
</dbReference>
<dbReference type="PIRSF" id="PIRSF006257">
    <property type="entry name" value="UCP006257"/>
    <property type="match status" value="1"/>
</dbReference>
<gene>
    <name evidence="2" type="ORF">AALB_1509</name>
</gene>
<reference evidence="2" key="1">
    <citation type="journal article" date="2013" name="Genome Announc.">
        <title>Draft Genome Sequence of Agarivorans albus Strain MKT 106T, an Agarolytic Marine Bacterium.</title>
        <authorList>
            <person name="Yasuike M."/>
            <person name="Nakamura Y."/>
            <person name="Kai W."/>
            <person name="Fujiwara A."/>
            <person name="Fukui Y."/>
            <person name="Satomi M."/>
            <person name="Sano M."/>
        </authorList>
    </citation>
    <scope>NUCLEOTIDE SEQUENCE [LARGE SCALE GENOMIC DNA]</scope>
</reference>